<dbReference type="STRING" id="1238182.C882_0420"/>
<sequence length="85" mass="9739">MGFQSDNARIREKIERLARLKGLDEESALEDALDAQLSVRRRKENTPEARRARLEKIVEEINAIGPLPPDQQFDAVEWDDLGLPK</sequence>
<keyword evidence="2" id="KW-1185">Reference proteome</keyword>
<dbReference type="InterPro" id="IPR011660">
    <property type="entry name" value="VapB-like"/>
</dbReference>
<dbReference type="Proteomes" id="UP000009881">
    <property type="component" value="Unassembled WGS sequence"/>
</dbReference>
<dbReference type="Pfam" id="PF07704">
    <property type="entry name" value="PSK_trans_fac"/>
    <property type="match status" value="1"/>
</dbReference>
<evidence type="ECO:0000313" key="1">
    <source>
        <dbReference type="EMBL" id="EKV29597.1"/>
    </source>
</evidence>
<protein>
    <recommendedName>
        <fullName evidence="3">Rv0623 family protein transcription factor</fullName>
    </recommendedName>
</protein>
<reference evidence="1 2" key="1">
    <citation type="journal article" date="2013" name="Genome Announc.">
        <title>Draft Genome Sequence of an Alphaproteobacterium, Caenispirillum salinarum AK4(T), Isolated from a Solar Saltern.</title>
        <authorList>
            <person name="Khatri I."/>
            <person name="Singh A."/>
            <person name="Korpole S."/>
            <person name="Pinnaka A.K."/>
            <person name="Subramanian S."/>
        </authorList>
    </citation>
    <scope>NUCLEOTIDE SEQUENCE [LARGE SCALE GENOMIC DNA]</scope>
    <source>
        <strain evidence="1 2">AK4</strain>
    </source>
</reference>
<dbReference type="EMBL" id="ANHY01000012">
    <property type="protein sequence ID" value="EKV29597.1"/>
    <property type="molecule type" value="Genomic_DNA"/>
</dbReference>
<evidence type="ECO:0008006" key="3">
    <source>
        <dbReference type="Google" id="ProtNLM"/>
    </source>
</evidence>
<evidence type="ECO:0000313" key="2">
    <source>
        <dbReference type="Proteomes" id="UP000009881"/>
    </source>
</evidence>
<gene>
    <name evidence="1" type="ORF">C882_0420</name>
</gene>
<organism evidence="1 2">
    <name type="scientific">Caenispirillum salinarum AK4</name>
    <dbReference type="NCBI Taxonomy" id="1238182"/>
    <lineage>
        <taxon>Bacteria</taxon>
        <taxon>Pseudomonadati</taxon>
        <taxon>Pseudomonadota</taxon>
        <taxon>Alphaproteobacteria</taxon>
        <taxon>Rhodospirillales</taxon>
        <taxon>Novispirillaceae</taxon>
        <taxon>Caenispirillum</taxon>
    </lineage>
</organism>
<name>K9GWH6_9PROT</name>
<dbReference type="OrthoDB" id="5771709at2"/>
<dbReference type="RefSeq" id="WP_009541078.1">
    <property type="nucleotide sequence ID" value="NZ_ANHY01000012.1"/>
</dbReference>
<accession>K9GWH6</accession>
<proteinExistence type="predicted"/>
<comment type="caution">
    <text evidence="1">The sequence shown here is derived from an EMBL/GenBank/DDBJ whole genome shotgun (WGS) entry which is preliminary data.</text>
</comment>
<dbReference type="AlphaFoldDB" id="K9GWH6"/>